<reference evidence="1 2" key="1">
    <citation type="journal article" date="2018" name="Nat. Ecol. Evol.">
        <title>Pezizomycetes genomes reveal the molecular basis of ectomycorrhizal truffle lifestyle.</title>
        <authorList>
            <person name="Murat C."/>
            <person name="Payen T."/>
            <person name="Noel B."/>
            <person name="Kuo A."/>
            <person name="Morin E."/>
            <person name="Chen J."/>
            <person name="Kohler A."/>
            <person name="Krizsan K."/>
            <person name="Balestrini R."/>
            <person name="Da Silva C."/>
            <person name="Montanini B."/>
            <person name="Hainaut M."/>
            <person name="Levati E."/>
            <person name="Barry K.W."/>
            <person name="Belfiori B."/>
            <person name="Cichocki N."/>
            <person name="Clum A."/>
            <person name="Dockter R.B."/>
            <person name="Fauchery L."/>
            <person name="Guy J."/>
            <person name="Iotti M."/>
            <person name="Le Tacon F."/>
            <person name="Lindquist E.A."/>
            <person name="Lipzen A."/>
            <person name="Malagnac F."/>
            <person name="Mello A."/>
            <person name="Molinier V."/>
            <person name="Miyauchi S."/>
            <person name="Poulain J."/>
            <person name="Riccioni C."/>
            <person name="Rubini A."/>
            <person name="Sitrit Y."/>
            <person name="Splivallo R."/>
            <person name="Traeger S."/>
            <person name="Wang M."/>
            <person name="Zifcakova L."/>
            <person name="Wipf D."/>
            <person name="Zambonelli A."/>
            <person name="Paolocci F."/>
            <person name="Nowrousian M."/>
            <person name="Ottonello S."/>
            <person name="Baldrian P."/>
            <person name="Spatafora J.W."/>
            <person name="Henrissat B."/>
            <person name="Nagy L.G."/>
            <person name="Aury J.M."/>
            <person name="Wincker P."/>
            <person name="Grigoriev I.V."/>
            <person name="Bonfante P."/>
            <person name="Martin F.M."/>
        </authorList>
    </citation>
    <scope>NUCLEOTIDE SEQUENCE [LARGE SCALE GENOMIC DNA]</scope>
    <source>
        <strain evidence="1 2">RN42</strain>
    </source>
</reference>
<evidence type="ECO:0000313" key="1">
    <source>
        <dbReference type="EMBL" id="RPA77677.1"/>
    </source>
</evidence>
<organism evidence="1 2">
    <name type="scientific">Ascobolus immersus RN42</name>
    <dbReference type="NCBI Taxonomy" id="1160509"/>
    <lineage>
        <taxon>Eukaryota</taxon>
        <taxon>Fungi</taxon>
        <taxon>Dikarya</taxon>
        <taxon>Ascomycota</taxon>
        <taxon>Pezizomycotina</taxon>
        <taxon>Pezizomycetes</taxon>
        <taxon>Pezizales</taxon>
        <taxon>Ascobolaceae</taxon>
        <taxon>Ascobolus</taxon>
    </lineage>
</organism>
<dbReference type="AlphaFoldDB" id="A0A3N4HWV6"/>
<accession>A0A3N4HWV6</accession>
<gene>
    <name evidence="1" type="ORF">BJ508DRAFT_309915</name>
</gene>
<name>A0A3N4HWV6_ASCIM</name>
<proteinExistence type="predicted"/>
<dbReference type="Proteomes" id="UP000275078">
    <property type="component" value="Unassembled WGS sequence"/>
</dbReference>
<dbReference type="EMBL" id="ML119722">
    <property type="protein sequence ID" value="RPA77677.1"/>
    <property type="molecule type" value="Genomic_DNA"/>
</dbReference>
<sequence>MKFMRLCVCTPYKGLICFELNRPLATGNGHTYIHQCAPNLHISLQGYSRQNQEIQILVKSRCESLEAVRSRPWKLGSPVPQRGRSKGGAEGGMDEAAKDCIWPYMYVRDPDQSSPAVRLFVGAIESDTGGERGTVYASAKESDS</sequence>
<protein>
    <submittedName>
        <fullName evidence="1">Uncharacterized protein</fullName>
    </submittedName>
</protein>
<evidence type="ECO:0000313" key="2">
    <source>
        <dbReference type="Proteomes" id="UP000275078"/>
    </source>
</evidence>
<keyword evidence="2" id="KW-1185">Reference proteome</keyword>